<evidence type="ECO:0000313" key="9">
    <source>
        <dbReference type="Proteomes" id="UP000544127"/>
    </source>
</evidence>
<proteinExistence type="predicted"/>
<gene>
    <name evidence="8" type="primary">Clec14a</name>
    <name evidence="8" type="ORF">UPUEPO_R15001</name>
</gene>
<dbReference type="GO" id="GO:0031012">
    <property type="term" value="C:extracellular matrix"/>
    <property type="evidence" value="ECO:0007669"/>
    <property type="project" value="TreeGrafter"/>
</dbReference>
<dbReference type="PROSITE" id="PS50041">
    <property type="entry name" value="C_TYPE_LECTIN_2"/>
    <property type="match status" value="1"/>
</dbReference>
<keyword evidence="6" id="KW-0472">Membrane</keyword>
<dbReference type="PANTHER" id="PTHR14789:SF5">
    <property type="entry name" value="C-TYPE LECTIN DOMAIN FAMILY 14 MEMBER A"/>
    <property type="match status" value="1"/>
</dbReference>
<dbReference type="PANTHER" id="PTHR14789">
    <property type="entry name" value="CHONDROLECTIN VARIANT CHODLFDELTAE"/>
    <property type="match status" value="1"/>
</dbReference>
<dbReference type="InterPro" id="IPR001304">
    <property type="entry name" value="C-type_lectin-like"/>
</dbReference>
<keyword evidence="3" id="KW-0732">Signal</keyword>
<dbReference type="Proteomes" id="UP000544127">
    <property type="component" value="Unassembled WGS sequence"/>
</dbReference>
<dbReference type="GO" id="GO:0050840">
    <property type="term" value="F:extracellular matrix binding"/>
    <property type="evidence" value="ECO:0007669"/>
    <property type="project" value="TreeGrafter"/>
</dbReference>
<evidence type="ECO:0000256" key="5">
    <source>
        <dbReference type="ARBA" id="ARBA00022989"/>
    </source>
</evidence>
<dbReference type="InterPro" id="IPR016187">
    <property type="entry name" value="CTDL_fold"/>
</dbReference>
<dbReference type="OrthoDB" id="9890094at2759"/>
<dbReference type="InterPro" id="IPR051505">
    <property type="entry name" value="C-type_lectin_domain"/>
</dbReference>
<protein>
    <submittedName>
        <fullName evidence="8">CLC14 protein</fullName>
    </submittedName>
</protein>
<dbReference type="GO" id="GO:0009897">
    <property type="term" value="C:external side of plasma membrane"/>
    <property type="evidence" value="ECO:0007669"/>
    <property type="project" value="TreeGrafter"/>
</dbReference>
<evidence type="ECO:0000256" key="4">
    <source>
        <dbReference type="ARBA" id="ARBA00022734"/>
    </source>
</evidence>
<comment type="subcellular location">
    <subcellularLocation>
        <location evidence="1">Membrane</location>
        <topology evidence="1">Single-pass type I membrane protein</topology>
    </subcellularLocation>
</comment>
<feature type="domain" description="C-type lectin" evidence="7">
    <location>
        <begin position="18"/>
        <end position="149"/>
    </location>
</feature>
<dbReference type="GO" id="GO:0030246">
    <property type="term" value="F:carbohydrate binding"/>
    <property type="evidence" value="ECO:0007669"/>
    <property type="project" value="UniProtKB-KW"/>
</dbReference>
<keyword evidence="4" id="KW-0430">Lectin</keyword>
<feature type="non-terminal residue" evidence="8">
    <location>
        <position position="149"/>
    </location>
</feature>
<keyword evidence="5" id="KW-1133">Transmembrane helix</keyword>
<evidence type="ECO:0000313" key="8">
    <source>
        <dbReference type="EMBL" id="NWU94002.1"/>
    </source>
</evidence>
<evidence type="ECO:0000256" key="1">
    <source>
        <dbReference type="ARBA" id="ARBA00004479"/>
    </source>
</evidence>
<dbReference type="GO" id="GO:0016477">
    <property type="term" value="P:cell migration"/>
    <property type="evidence" value="ECO:0007669"/>
    <property type="project" value="TreeGrafter"/>
</dbReference>
<evidence type="ECO:0000259" key="7">
    <source>
        <dbReference type="PROSITE" id="PS50041"/>
    </source>
</evidence>
<organism evidence="8 9">
    <name type="scientific">Upupa epops</name>
    <name type="common">Eurasian hoopoe</name>
    <dbReference type="NCBI Taxonomy" id="57439"/>
    <lineage>
        <taxon>Eukaryota</taxon>
        <taxon>Metazoa</taxon>
        <taxon>Chordata</taxon>
        <taxon>Craniata</taxon>
        <taxon>Vertebrata</taxon>
        <taxon>Euteleostomi</taxon>
        <taxon>Archelosauria</taxon>
        <taxon>Archosauria</taxon>
        <taxon>Dinosauria</taxon>
        <taxon>Saurischia</taxon>
        <taxon>Theropoda</taxon>
        <taxon>Coelurosauria</taxon>
        <taxon>Aves</taxon>
        <taxon>Neognathae</taxon>
        <taxon>Neoaves</taxon>
        <taxon>Telluraves</taxon>
        <taxon>Coraciimorphae</taxon>
        <taxon>Bucerotiformes</taxon>
        <taxon>Upupidae</taxon>
        <taxon>Upupa</taxon>
    </lineage>
</organism>
<dbReference type="EMBL" id="VZRI01005853">
    <property type="protein sequence ID" value="NWU94002.1"/>
    <property type="molecule type" value="Genomic_DNA"/>
</dbReference>
<dbReference type="Pfam" id="PF00059">
    <property type="entry name" value="Lectin_C"/>
    <property type="match status" value="1"/>
</dbReference>
<feature type="non-terminal residue" evidence="8">
    <location>
        <position position="1"/>
    </location>
</feature>
<keyword evidence="9" id="KW-1185">Reference proteome</keyword>
<dbReference type="GO" id="GO:1990430">
    <property type="term" value="F:extracellular matrix protein binding"/>
    <property type="evidence" value="ECO:0007669"/>
    <property type="project" value="TreeGrafter"/>
</dbReference>
<keyword evidence="2" id="KW-0812">Transmembrane</keyword>
<evidence type="ECO:0000256" key="2">
    <source>
        <dbReference type="ARBA" id="ARBA00022692"/>
    </source>
</evidence>
<comment type="caution">
    <text evidence="8">The sequence shown here is derived from an EMBL/GenBank/DDBJ whole genome shotgun (WGS) entry which is preliminary data.</text>
</comment>
<reference evidence="8 9" key="1">
    <citation type="submission" date="2019-09" db="EMBL/GenBank/DDBJ databases">
        <title>Bird 10,000 Genomes (B10K) Project - Family phase.</title>
        <authorList>
            <person name="Zhang G."/>
        </authorList>
    </citation>
    <scope>NUCLEOTIDE SEQUENCE [LARGE SCALE GENOMIC DNA]</scope>
    <source>
        <strain evidence="8">B10K-DU-012-37</strain>
    </source>
</reference>
<dbReference type="InterPro" id="IPR016186">
    <property type="entry name" value="C-type_lectin-like/link_sf"/>
</dbReference>
<sequence length="149" mass="15599">ACALSRAGPPRSAVRCQPGGGCFSAHLANSSYYEARSACNRRQAGLAWVSSKAELLLLQALLNEELAAGPGPPSTPFWVGLRRNASTCTDAGQPLRGFSWEGNGDGAAPREVPRALGRWVKEPVSSCLSARCAGLRTAGESGAGWGWEE</sequence>
<dbReference type="Gene3D" id="3.10.100.10">
    <property type="entry name" value="Mannose-Binding Protein A, subunit A"/>
    <property type="match status" value="1"/>
</dbReference>
<evidence type="ECO:0000256" key="3">
    <source>
        <dbReference type="ARBA" id="ARBA00022729"/>
    </source>
</evidence>
<evidence type="ECO:0000256" key="6">
    <source>
        <dbReference type="ARBA" id="ARBA00023136"/>
    </source>
</evidence>
<name>A0A7K6AVD2_UPUEP</name>
<accession>A0A7K6AVD2</accession>
<dbReference type="AlphaFoldDB" id="A0A7K6AVD2"/>
<dbReference type="SUPFAM" id="SSF56436">
    <property type="entry name" value="C-type lectin-like"/>
    <property type="match status" value="1"/>
</dbReference>